<dbReference type="AlphaFoldDB" id="A0A409WCE6"/>
<dbReference type="EMBL" id="NHYE01005193">
    <property type="protein sequence ID" value="PPQ76130.1"/>
    <property type="molecule type" value="Genomic_DNA"/>
</dbReference>
<gene>
    <name evidence="2" type="ORF">CVT26_011661</name>
</gene>
<organism evidence="2 3">
    <name type="scientific">Gymnopilus dilepis</name>
    <dbReference type="NCBI Taxonomy" id="231916"/>
    <lineage>
        <taxon>Eukaryota</taxon>
        <taxon>Fungi</taxon>
        <taxon>Dikarya</taxon>
        <taxon>Basidiomycota</taxon>
        <taxon>Agaricomycotina</taxon>
        <taxon>Agaricomycetes</taxon>
        <taxon>Agaricomycetidae</taxon>
        <taxon>Agaricales</taxon>
        <taxon>Agaricineae</taxon>
        <taxon>Hymenogastraceae</taxon>
        <taxon>Gymnopilus</taxon>
    </lineage>
</organism>
<evidence type="ECO:0000313" key="2">
    <source>
        <dbReference type="EMBL" id="PPQ76130.1"/>
    </source>
</evidence>
<protein>
    <submittedName>
        <fullName evidence="2">Uncharacterized protein</fullName>
    </submittedName>
</protein>
<sequence length="419" mass="45965">MYKDPTYTQAGTGMMGLRGGIRSASGFLRRRLFRDLGACFGVGVLGQERGGRRGNLGQGEEERLDLDQMHALQKFCEDVCKQRKQDVLLGGMAYEVLGAYFLSLPDARPLLVYYPNYSSQLAMGPSLLASGLTLGADADDPRISWASEPEPEPFPSDLPVHDLPSPLPLSPQRHTGYPMYGYMQTHDQRQRLFEDVLYIPPADQMLSIDAFSITSIQSLPYQALSPSPSPSVSLSQGTDSKSDPHVHDQGQPMATSTTHMKLTLLQLAFHRARPITPDSEDVKAVWELVNDNINAISASASEWGGCAAQSHEDDVDVEWEVDVVYLVPRQDVGRALVARSVSLTAKAQASPSSSFKPHPTPKFSMRVGYSIPNFMGLPVGEHAHDPMDRFVWGKTSGSGRSPSNKDEDLGAFMDAFEFD</sequence>
<evidence type="ECO:0000256" key="1">
    <source>
        <dbReference type="SAM" id="MobiDB-lite"/>
    </source>
</evidence>
<name>A0A409WCE6_9AGAR</name>
<dbReference type="Proteomes" id="UP000284706">
    <property type="component" value="Unassembled WGS sequence"/>
</dbReference>
<feature type="compositionally biased region" description="Low complexity" evidence="1">
    <location>
        <begin position="224"/>
        <end position="235"/>
    </location>
</feature>
<feature type="region of interest" description="Disordered" evidence="1">
    <location>
        <begin position="222"/>
        <end position="253"/>
    </location>
</feature>
<dbReference type="InParanoid" id="A0A409WCE6"/>
<reference evidence="2 3" key="1">
    <citation type="journal article" date="2018" name="Evol. Lett.">
        <title>Horizontal gene cluster transfer increased hallucinogenic mushroom diversity.</title>
        <authorList>
            <person name="Reynolds H.T."/>
            <person name="Vijayakumar V."/>
            <person name="Gluck-Thaler E."/>
            <person name="Korotkin H.B."/>
            <person name="Matheny P.B."/>
            <person name="Slot J.C."/>
        </authorList>
    </citation>
    <scope>NUCLEOTIDE SEQUENCE [LARGE SCALE GENOMIC DNA]</scope>
    <source>
        <strain evidence="2 3">SRW20</strain>
    </source>
</reference>
<keyword evidence="3" id="KW-1185">Reference proteome</keyword>
<proteinExistence type="predicted"/>
<evidence type="ECO:0000313" key="3">
    <source>
        <dbReference type="Proteomes" id="UP000284706"/>
    </source>
</evidence>
<accession>A0A409WCE6</accession>
<comment type="caution">
    <text evidence="2">The sequence shown here is derived from an EMBL/GenBank/DDBJ whole genome shotgun (WGS) entry which is preliminary data.</text>
</comment>